<gene>
    <name evidence="1" type="ORF">AA23TX_00485</name>
</gene>
<evidence type="ECO:0000313" key="2">
    <source>
        <dbReference type="Proteomes" id="UP000399805"/>
    </source>
</evidence>
<reference evidence="1 2" key="1">
    <citation type="submission" date="2019-09" db="EMBL/GenBank/DDBJ databases">
        <authorList>
            <person name="Leyn A S."/>
        </authorList>
    </citation>
    <scope>NUCLEOTIDE SEQUENCE [LARGE SCALE GENOMIC DNA]</scope>
    <source>
        <strain evidence="1">AA231_1</strain>
    </source>
</reference>
<dbReference type="AlphaFoldDB" id="A0A6I8LDR9"/>
<proteinExistence type="predicted"/>
<accession>A0A6I8LDR9</accession>
<evidence type="ECO:0000313" key="1">
    <source>
        <dbReference type="EMBL" id="VVJ15464.1"/>
    </source>
</evidence>
<protein>
    <submittedName>
        <fullName evidence="1">Uncharacterized protein</fullName>
    </submittedName>
</protein>
<dbReference type="Proteomes" id="UP000399805">
    <property type="component" value="Unassembled WGS sequence"/>
</dbReference>
<name>A0A6I8LDR9_9PSEU</name>
<keyword evidence="2" id="KW-1185">Reference proteome</keyword>
<sequence>MADSPRLRRCHRSRIVKIEFERRRRLHSRAARRARYGEIQV</sequence>
<dbReference type="EMBL" id="CABVGP010000001">
    <property type="protein sequence ID" value="VVJ15464.1"/>
    <property type="molecule type" value="Genomic_DNA"/>
</dbReference>
<organism evidence="1 2">
    <name type="scientific">Amycolatopsis camponoti</name>
    <dbReference type="NCBI Taxonomy" id="2606593"/>
    <lineage>
        <taxon>Bacteria</taxon>
        <taxon>Bacillati</taxon>
        <taxon>Actinomycetota</taxon>
        <taxon>Actinomycetes</taxon>
        <taxon>Pseudonocardiales</taxon>
        <taxon>Pseudonocardiaceae</taxon>
        <taxon>Amycolatopsis</taxon>
    </lineage>
</organism>